<reference evidence="2 3" key="2">
    <citation type="submission" date="2024-07" db="EMBL/GenBank/DDBJ databases">
        <authorList>
            <person name="Akdeniz Z."/>
        </authorList>
    </citation>
    <scope>NUCLEOTIDE SEQUENCE [LARGE SCALE GENOMIC DNA]</scope>
</reference>
<dbReference type="Proteomes" id="UP001642409">
    <property type="component" value="Unassembled WGS sequence"/>
</dbReference>
<dbReference type="EMBL" id="CAXDID020000003">
    <property type="protein sequence ID" value="CAL5971812.1"/>
    <property type="molecule type" value="Genomic_DNA"/>
</dbReference>
<reference evidence="1" key="1">
    <citation type="submission" date="2023-06" db="EMBL/GenBank/DDBJ databases">
        <authorList>
            <person name="Kurt Z."/>
        </authorList>
    </citation>
    <scope>NUCLEOTIDE SEQUENCE</scope>
</reference>
<gene>
    <name evidence="1" type="ORF">HINF_LOCUS14681</name>
    <name evidence="2" type="ORF">HINF_LOCUS1592</name>
</gene>
<comment type="caution">
    <text evidence="1">The sequence shown here is derived from an EMBL/GenBank/DDBJ whole genome shotgun (WGS) entry which is preliminary data.</text>
</comment>
<accession>A0AA86NYD2</accession>
<dbReference type="AlphaFoldDB" id="A0AA86NYD2"/>
<evidence type="ECO:0000313" key="3">
    <source>
        <dbReference type="Proteomes" id="UP001642409"/>
    </source>
</evidence>
<organism evidence="1">
    <name type="scientific">Hexamita inflata</name>
    <dbReference type="NCBI Taxonomy" id="28002"/>
    <lineage>
        <taxon>Eukaryota</taxon>
        <taxon>Metamonada</taxon>
        <taxon>Diplomonadida</taxon>
        <taxon>Hexamitidae</taxon>
        <taxon>Hexamitinae</taxon>
        <taxon>Hexamita</taxon>
    </lineage>
</organism>
<dbReference type="EMBL" id="CATOUU010000380">
    <property type="protein sequence ID" value="CAI9927036.1"/>
    <property type="molecule type" value="Genomic_DNA"/>
</dbReference>
<evidence type="ECO:0000313" key="1">
    <source>
        <dbReference type="EMBL" id="CAI9927036.1"/>
    </source>
</evidence>
<protein>
    <submittedName>
        <fullName evidence="2">Hypothetical_protein</fullName>
    </submittedName>
</protein>
<name>A0AA86NYD2_9EUKA</name>
<sequence length="136" mass="16355">MNIYDTQMKGVKILCTDLYIVTNIFQIPLTNGQHCFQDNTQSRIQCVNTLEHHKNFSKYDFEFQRVPTTDELTFYNKILSVHSSHRQIKIQLNKISKFRETMTQKEHIKFKINEIIQVMNKKIEIIFSQNYYTDQQ</sequence>
<evidence type="ECO:0000313" key="2">
    <source>
        <dbReference type="EMBL" id="CAL5971812.1"/>
    </source>
</evidence>
<keyword evidence="3" id="KW-1185">Reference proteome</keyword>
<proteinExistence type="predicted"/>